<evidence type="ECO:0000313" key="3">
    <source>
        <dbReference type="Proteomes" id="UP001497623"/>
    </source>
</evidence>
<dbReference type="AlphaFoldDB" id="A0AAV2S7P3"/>
<sequence length="148" mass="16127">SIEMLSDEAIAGLMLEEELAEASAAMSTGTPLNTPCLEKELPLQTPDKNYDTSPFDAIELVGVTQEERTEQLHASLMTLQLENSQYLSNTKENIVSVLTRPETLDIESCGTDSDSSPSSLDVVTPAYAPLKNTLNSPDSYSVEMQVRK</sequence>
<proteinExistence type="predicted"/>
<keyword evidence="3" id="KW-1185">Reference proteome</keyword>
<name>A0AAV2S7P3_MEGNR</name>
<evidence type="ECO:0000256" key="1">
    <source>
        <dbReference type="SAM" id="MobiDB-lite"/>
    </source>
</evidence>
<comment type="caution">
    <text evidence="2">The sequence shown here is derived from an EMBL/GenBank/DDBJ whole genome shotgun (WGS) entry which is preliminary data.</text>
</comment>
<feature type="region of interest" description="Disordered" evidence="1">
    <location>
        <begin position="129"/>
        <end position="148"/>
    </location>
</feature>
<reference evidence="2 3" key="1">
    <citation type="submission" date="2024-05" db="EMBL/GenBank/DDBJ databases">
        <authorList>
            <person name="Wallberg A."/>
        </authorList>
    </citation>
    <scope>NUCLEOTIDE SEQUENCE [LARGE SCALE GENOMIC DNA]</scope>
</reference>
<dbReference type="EMBL" id="CAXKWB010047608">
    <property type="protein sequence ID" value="CAL4165646.1"/>
    <property type="molecule type" value="Genomic_DNA"/>
</dbReference>
<evidence type="ECO:0000313" key="2">
    <source>
        <dbReference type="EMBL" id="CAL4165646.1"/>
    </source>
</evidence>
<feature type="non-terminal residue" evidence="2">
    <location>
        <position position="1"/>
    </location>
</feature>
<organism evidence="2 3">
    <name type="scientific">Meganyctiphanes norvegica</name>
    <name type="common">Northern krill</name>
    <name type="synonym">Thysanopoda norvegica</name>
    <dbReference type="NCBI Taxonomy" id="48144"/>
    <lineage>
        <taxon>Eukaryota</taxon>
        <taxon>Metazoa</taxon>
        <taxon>Ecdysozoa</taxon>
        <taxon>Arthropoda</taxon>
        <taxon>Crustacea</taxon>
        <taxon>Multicrustacea</taxon>
        <taxon>Malacostraca</taxon>
        <taxon>Eumalacostraca</taxon>
        <taxon>Eucarida</taxon>
        <taxon>Euphausiacea</taxon>
        <taxon>Euphausiidae</taxon>
        <taxon>Meganyctiphanes</taxon>
    </lineage>
</organism>
<accession>A0AAV2S7P3</accession>
<gene>
    <name evidence="2" type="ORF">MNOR_LOCUS33286</name>
</gene>
<dbReference type="Proteomes" id="UP001497623">
    <property type="component" value="Unassembled WGS sequence"/>
</dbReference>
<feature type="non-terminal residue" evidence="2">
    <location>
        <position position="148"/>
    </location>
</feature>
<protein>
    <submittedName>
        <fullName evidence="2">Uncharacterized protein</fullName>
    </submittedName>
</protein>